<evidence type="ECO:0000256" key="12">
    <source>
        <dbReference type="ARBA" id="ARBA00022842"/>
    </source>
</evidence>
<dbReference type="GO" id="GO:0003862">
    <property type="term" value="F:3-isopropylmalate dehydrogenase activity"/>
    <property type="evidence" value="ECO:0007669"/>
    <property type="project" value="UniProtKB-EC"/>
</dbReference>
<dbReference type="PANTHER" id="PTHR42979">
    <property type="entry name" value="3-ISOPROPYLMALATE DEHYDROGENASE"/>
    <property type="match status" value="1"/>
</dbReference>
<comment type="catalytic activity">
    <reaction evidence="1">
        <text>(2R,3S)-3-isopropylmalate + NAD(+) = 4-methyl-2-oxopentanoate + CO2 + NADH</text>
        <dbReference type="Rhea" id="RHEA:32271"/>
        <dbReference type="ChEBI" id="CHEBI:16526"/>
        <dbReference type="ChEBI" id="CHEBI:17865"/>
        <dbReference type="ChEBI" id="CHEBI:35121"/>
        <dbReference type="ChEBI" id="CHEBI:57540"/>
        <dbReference type="ChEBI" id="CHEBI:57945"/>
        <dbReference type="EC" id="1.1.1.85"/>
    </reaction>
</comment>
<evidence type="ECO:0000256" key="13">
    <source>
        <dbReference type="ARBA" id="ARBA00023002"/>
    </source>
</evidence>
<dbReference type="SUPFAM" id="SSF53659">
    <property type="entry name" value="Isocitrate/Isopropylmalate dehydrogenase-like"/>
    <property type="match status" value="1"/>
</dbReference>
<sequence length="377" mass="40467">MSQISPSVYEIAVLPGDGIGVEVMDACVALLEAAQRQDGGPSLRLTRYEAGAQHYAKCGDALPERTLDAARAAHAVLFGAMGWPNVRYPDGTEPIPQLDLRMALDLYAGVRPIRWFEGLPRVLANEKARDIDFVLVREQTEGLFYARGRGEVNAAGEAYDTMQITRAGTERVSRFAFQLAQQRKARRGQARVTCVDKANVFTSMAFFREVFNGVAAGHADITYDHAYVDAMALTMVAKPWVLDVLVTENMFGDILSDLAAGLIGGMGMAPSADIGDNHGLFQPAHGTAPDIAGQDKANPGAMFLSGAMMLDWLADRHQQPALAARARTIETAVEYVLSSGIARPMEYGGTAGTKAMADAVIAALPHAAQRVKDTQAA</sequence>
<keyword evidence="13" id="KW-0560">Oxidoreductase</keyword>
<evidence type="ECO:0000256" key="7">
    <source>
        <dbReference type="ARBA" id="ARBA00013101"/>
    </source>
</evidence>
<dbReference type="FunFam" id="3.40.718.10:FF:000006">
    <property type="entry name" value="3-isopropylmalate dehydrogenase"/>
    <property type="match status" value="1"/>
</dbReference>
<evidence type="ECO:0000256" key="16">
    <source>
        <dbReference type="ARBA" id="ARBA00023304"/>
    </source>
</evidence>
<dbReference type="SMART" id="SM01329">
    <property type="entry name" value="Iso_dh"/>
    <property type="match status" value="1"/>
</dbReference>
<dbReference type="GO" id="GO:0009098">
    <property type="term" value="P:L-leucine biosynthetic process"/>
    <property type="evidence" value="ECO:0007669"/>
    <property type="project" value="UniProtKB-KW"/>
</dbReference>
<dbReference type="EC" id="1.1.1.85" evidence="7"/>
<evidence type="ECO:0000259" key="19">
    <source>
        <dbReference type="SMART" id="SM01329"/>
    </source>
</evidence>
<evidence type="ECO:0000256" key="9">
    <source>
        <dbReference type="ARBA" id="ARBA00022430"/>
    </source>
</evidence>
<dbReference type="Proteomes" id="UP000243719">
    <property type="component" value="Unassembled WGS sequence"/>
</dbReference>
<feature type="domain" description="Isopropylmalate dehydrogenase-like" evidence="19">
    <location>
        <begin position="10"/>
        <end position="360"/>
    </location>
</feature>
<comment type="similarity">
    <text evidence="5">Belongs to the isocitrate and isopropylmalate dehydrogenases family. LeuB type 1 subfamily.</text>
</comment>
<evidence type="ECO:0000256" key="4">
    <source>
        <dbReference type="ARBA" id="ARBA00004762"/>
    </source>
</evidence>
<dbReference type="InterPro" id="IPR004429">
    <property type="entry name" value="Isopropylmalate_DH"/>
</dbReference>
<reference evidence="21" key="1">
    <citation type="submission" date="2016-09" db="EMBL/GenBank/DDBJ databases">
        <authorList>
            <person name="Varghese N."/>
            <person name="Submissions S."/>
        </authorList>
    </citation>
    <scope>NUCLEOTIDE SEQUENCE [LARGE SCALE GENOMIC DNA]</scope>
    <source>
        <strain evidence="21">JS23</strain>
    </source>
</reference>
<dbReference type="EMBL" id="FNLO01000002">
    <property type="protein sequence ID" value="SDV46857.1"/>
    <property type="molecule type" value="Genomic_DNA"/>
</dbReference>
<evidence type="ECO:0000313" key="21">
    <source>
        <dbReference type="Proteomes" id="UP000243719"/>
    </source>
</evidence>
<dbReference type="RefSeq" id="WP_091904673.1">
    <property type="nucleotide sequence ID" value="NZ_FNLO01000002.1"/>
</dbReference>
<protein>
    <recommendedName>
        <fullName evidence="8">3-isopropylmalate dehydrogenase</fullName>
        <ecNumber evidence="7">1.1.1.85</ecNumber>
    </recommendedName>
    <alternativeName>
        <fullName evidence="18">3-IPM-DH</fullName>
    </alternativeName>
    <alternativeName>
        <fullName evidence="17">Beta-IPM dehydrogenase</fullName>
    </alternativeName>
</protein>
<dbReference type="AlphaFoldDB" id="A0A1H2PLF8"/>
<dbReference type="PANTHER" id="PTHR42979:SF1">
    <property type="entry name" value="3-ISOPROPYLMALATE DEHYDROGENASE"/>
    <property type="match status" value="1"/>
</dbReference>
<dbReference type="InterPro" id="IPR019818">
    <property type="entry name" value="IsoCit/isopropylmalate_DH_CS"/>
</dbReference>
<dbReference type="OrthoDB" id="5289857at2"/>
<dbReference type="STRING" id="1770053.SAMN05216551_10245"/>
<keyword evidence="12" id="KW-0460">Magnesium</keyword>
<evidence type="ECO:0000256" key="2">
    <source>
        <dbReference type="ARBA" id="ARBA00001936"/>
    </source>
</evidence>
<evidence type="ECO:0000256" key="11">
    <source>
        <dbReference type="ARBA" id="ARBA00022723"/>
    </source>
</evidence>
<keyword evidence="10" id="KW-0028">Amino-acid biosynthesis</keyword>
<comment type="pathway">
    <text evidence="4">Amino-acid biosynthesis; L-leucine biosynthesis; L-leucine from 3-methyl-2-oxobutanoate: step 3/4.</text>
</comment>
<dbReference type="InterPro" id="IPR024084">
    <property type="entry name" value="IsoPropMal-DH-like_dom"/>
</dbReference>
<keyword evidence="16" id="KW-0100">Branched-chain amino acid biosynthesis</keyword>
<evidence type="ECO:0000313" key="20">
    <source>
        <dbReference type="EMBL" id="SDV46857.1"/>
    </source>
</evidence>
<evidence type="ECO:0000256" key="3">
    <source>
        <dbReference type="ARBA" id="ARBA00001946"/>
    </source>
</evidence>
<evidence type="ECO:0000256" key="1">
    <source>
        <dbReference type="ARBA" id="ARBA00000624"/>
    </source>
</evidence>
<comment type="cofactor">
    <cofactor evidence="2">
        <name>Mn(2+)</name>
        <dbReference type="ChEBI" id="CHEBI:29035"/>
    </cofactor>
</comment>
<dbReference type="GO" id="GO:0051287">
    <property type="term" value="F:NAD binding"/>
    <property type="evidence" value="ECO:0007669"/>
    <property type="project" value="InterPro"/>
</dbReference>
<evidence type="ECO:0000256" key="5">
    <source>
        <dbReference type="ARBA" id="ARBA00008319"/>
    </source>
</evidence>
<keyword evidence="11" id="KW-0479">Metal-binding</keyword>
<dbReference type="GO" id="GO:0005829">
    <property type="term" value="C:cytosol"/>
    <property type="evidence" value="ECO:0007669"/>
    <property type="project" value="TreeGrafter"/>
</dbReference>
<evidence type="ECO:0000256" key="6">
    <source>
        <dbReference type="ARBA" id="ARBA00011738"/>
    </source>
</evidence>
<accession>A0A1H2PLF8</accession>
<comment type="cofactor">
    <cofactor evidence="3">
        <name>Mg(2+)</name>
        <dbReference type="ChEBI" id="CHEBI:18420"/>
    </cofactor>
</comment>
<organism evidence="20 21">
    <name type="scientific">Chitinasiproducens palmae</name>
    <dbReference type="NCBI Taxonomy" id="1770053"/>
    <lineage>
        <taxon>Bacteria</taxon>
        <taxon>Pseudomonadati</taxon>
        <taxon>Pseudomonadota</taxon>
        <taxon>Betaproteobacteria</taxon>
        <taxon>Burkholderiales</taxon>
        <taxon>Burkholderiaceae</taxon>
        <taxon>Chitinasiproducens</taxon>
    </lineage>
</organism>
<gene>
    <name evidence="20" type="ORF">SAMN05216551_10245</name>
</gene>
<dbReference type="GO" id="GO:0000287">
    <property type="term" value="F:magnesium ion binding"/>
    <property type="evidence" value="ECO:0007669"/>
    <property type="project" value="InterPro"/>
</dbReference>
<keyword evidence="21" id="KW-1185">Reference proteome</keyword>
<evidence type="ECO:0000256" key="17">
    <source>
        <dbReference type="ARBA" id="ARBA00030010"/>
    </source>
</evidence>
<keyword evidence="15" id="KW-0464">Manganese</keyword>
<dbReference type="PROSITE" id="PS00470">
    <property type="entry name" value="IDH_IMDH"/>
    <property type="match status" value="1"/>
</dbReference>
<dbReference type="Pfam" id="PF00180">
    <property type="entry name" value="Iso_dh"/>
    <property type="match status" value="1"/>
</dbReference>
<keyword evidence="9" id="KW-0432">Leucine biosynthesis</keyword>
<keyword evidence="14" id="KW-0520">NAD</keyword>
<evidence type="ECO:0000256" key="14">
    <source>
        <dbReference type="ARBA" id="ARBA00023027"/>
    </source>
</evidence>
<name>A0A1H2PLF8_9BURK</name>
<evidence type="ECO:0000256" key="18">
    <source>
        <dbReference type="ARBA" id="ARBA00033138"/>
    </source>
</evidence>
<evidence type="ECO:0000256" key="15">
    <source>
        <dbReference type="ARBA" id="ARBA00023211"/>
    </source>
</evidence>
<proteinExistence type="inferred from homology"/>
<evidence type="ECO:0000256" key="10">
    <source>
        <dbReference type="ARBA" id="ARBA00022605"/>
    </source>
</evidence>
<dbReference type="Gene3D" id="3.40.718.10">
    <property type="entry name" value="Isopropylmalate Dehydrogenase"/>
    <property type="match status" value="1"/>
</dbReference>
<comment type="subunit">
    <text evidence="6">Homodimer.</text>
</comment>
<evidence type="ECO:0000256" key="8">
    <source>
        <dbReference type="ARBA" id="ARBA00019276"/>
    </source>
</evidence>